<proteinExistence type="predicted"/>
<gene>
    <name evidence="1" type="ORF">J1N35_008309</name>
</gene>
<evidence type="ECO:0000313" key="2">
    <source>
        <dbReference type="Proteomes" id="UP000828251"/>
    </source>
</evidence>
<sequence length="141" mass="16011">MQHRFCSPKYIFRDTDVPCILHPHIDFNYVVYAEPNAATCTFNDDKIDAIIDLAVNANFDVYEFLDTIHSHANSVSNTHRIIVLSSTCIISVDRPSLKYPYCSLFKWNSDNLSLIAIGTFNLPFYPKANTVMDTRGLSGKE</sequence>
<protein>
    <submittedName>
        <fullName evidence="1">Uncharacterized protein</fullName>
    </submittedName>
</protein>
<dbReference type="OrthoDB" id="10608137at2759"/>
<name>A0A9D4AGK0_9ROSI</name>
<dbReference type="Proteomes" id="UP000828251">
    <property type="component" value="Unassembled WGS sequence"/>
</dbReference>
<comment type="caution">
    <text evidence="1">The sequence shown here is derived from an EMBL/GenBank/DDBJ whole genome shotgun (WGS) entry which is preliminary data.</text>
</comment>
<keyword evidence="2" id="KW-1185">Reference proteome</keyword>
<dbReference type="AlphaFoldDB" id="A0A9D4AGK0"/>
<evidence type="ECO:0000313" key="1">
    <source>
        <dbReference type="EMBL" id="KAH1114931.1"/>
    </source>
</evidence>
<dbReference type="EMBL" id="JAIQCV010000003">
    <property type="protein sequence ID" value="KAH1114931.1"/>
    <property type="molecule type" value="Genomic_DNA"/>
</dbReference>
<reference evidence="1 2" key="1">
    <citation type="journal article" date="2021" name="Plant Biotechnol. J.">
        <title>Multi-omics assisted identification of the key and species-specific regulatory components of drought-tolerant mechanisms in Gossypium stocksii.</title>
        <authorList>
            <person name="Yu D."/>
            <person name="Ke L."/>
            <person name="Zhang D."/>
            <person name="Wu Y."/>
            <person name="Sun Y."/>
            <person name="Mei J."/>
            <person name="Sun J."/>
            <person name="Sun Y."/>
        </authorList>
    </citation>
    <scope>NUCLEOTIDE SEQUENCE [LARGE SCALE GENOMIC DNA]</scope>
    <source>
        <strain evidence="2">cv. E1</strain>
        <tissue evidence="1">Leaf</tissue>
    </source>
</reference>
<accession>A0A9D4AGK0</accession>
<organism evidence="1 2">
    <name type="scientific">Gossypium stocksii</name>
    <dbReference type="NCBI Taxonomy" id="47602"/>
    <lineage>
        <taxon>Eukaryota</taxon>
        <taxon>Viridiplantae</taxon>
        <taxon>Streptophyta</taxon>
        <taxon>Embryophyta</taxon>
        <taxon>Tracheophyta</taxon>
        <taxon>Spermatophyta</taxon>
        <taxon>Magnoliopsida</taxon>
        <taxon>eudicotyledons</taxon>
        <taxon>Gunneridae</taxon>
        <taxon>Pentapetalae</taxon>
        <taxon>rosids</taxon>
        <taxon>malvids</taxon>
        <taxon>Malvales</taxon>
        <taxon>Malvaceae</taxon>
        <taxon>Malvoideae</taxon>
        <taxon>Gossypium</taxon>
    </lineage>
</organism>